<dbReference type="InterPro" id="IPR051259">
    <property type="entry name" value="rRNA_Methyltransferase"/>
</dbReference>
<dbReference type="EC" id="2.1.1.-" evidence="4"/>
<evidence type="ECO:0000313" key="5">
    <source>
        <dbReference type="Proteomes" id="UP000237968"/>
    </source>
</evidence>
<protein>
    <submittedName>
        <fullName evidence="4">Putative TrmH family tRNA/rRNA methyltransferase</fullName>
        <ecNumber evidence="4">2.1.1.-</ecNumber>
    </submittedName>
</protein>
<feature type="domain" description="tRNA/rRNA methyltransferase SpoU type" evidence="3">
    <location>
        <begin position="109"/>
        <end position="250"/>
    </location>
</feature>
<dbReference type="PANTHER" id="PTHR43191">
    <property type="entry name" value="RRNA METHYLTRANSFERASE 3"/>
    <property type="match status" value="1"/>
</dbReference>
<dbReference type="GO" id="GO:0006396">
    <property type="term" value="P:RNA processing"/>
    <property type="evidence" value="ECO:0007669"/>
    <property type="project" value="InterPro"/>
</dbReference>
<dbReference type="GO" id="GO:0003723">
    <property type="term" value="F:RNA binding"/>
    <property type="evidence" value="ECO:0007669"/>
    <property type="project" value="InterPro"/>
</dbReference>
<reference evidence="4 5" key="1">
    <citation type="submission" date="2018-03" db="EMBL/GenBank/DDBJ databases">
        <title>Draft Genome Sequences of the Obligatory Marine Myxobacteria Enhygromyxa salina SWB005.</title>
        <authorList>
            <person name="Poehlein A."/>
            <person name="Moghaddam J.A."/>
            <person name="Harms H."/>
            <person name="Alanjari M."/>
            <person name="Koenig G.M."/>
            <person name="Daniel R."/>
            <person name="Schaeberle T.F."/>
        </authorList>
    </citation>
    <scope>NUCLEOTIDE SEQUENCE [LARGE SCALE GENOMIC DNA]</scope>
    <source>
        <strain evidence="4 5">SWB005</strain>
    </source>
</reference>
<keyword evidence="2 4" id="KW-0808">Transferase</keyword>
<dbReference type="SUPFAM" id="SSF55315">
    <property type="entry name" value="L30e-like"/>
    <property type="match status" value="1"/>
</dbReference>
<dbReference type="InterPro" id="IPR001537">
    <property type="entry name" value="SpoU_MeTrfase"/>
</dbReference>
<dbReference type="Gene3D" id="3.40.1280.10">
    <property type="match status" value="1"/>
</dbReference>
<proteinExistence type="predicted"/>
<dbReference type="EMBL" id="PVNK01000290">
    <property type="protein sequence ID" value="PRP90226.1"/>
    <property type="molecule type" value="Genomic_DNA"/>
</dbReference>
<sequence>MDADILEPYRDLRRGPGPGRFVVEGALAVERLIASGLELESLVCTPSQRARLELPTGAAVVELSRAKIAELVGFEFHRGVLACARRPPLRRALEPRELDRLRGSERARIVVAEGLADPRNLGALIRNAAAFGVDLVIADARGADLYARLTIRASVGNVFRVPTLVCEELPAMIDALAGALPAAVVAATPAPEATALGQFEAPARLLLLVGNEGAGLSSQLLARAEHRVRIPVAPGSDSLNVAAATAVLLHGLTRTPQTC</sequence>
<dbReference type="GO" id="GO:0008173">
    <property type="term" value="F:RNA methyltransferase activity"/>
    <property type="evidence" value="ECO:0007669"/>
    <property type="project" value="InterPro"/>
</dbReference>
<dbReference type="SUPFAM" id="SSF75217">
    <property type="entry name" value="alpha/beta knot"/>
    <property type="match status" value="1"/>
</dbReference>
<keyword evidence="1 4" id="KW-0489">Methyltransferase</keyword>
<evidence type="ECO:0000256" key="2">
    <source>
        <dbReference type="ARBA" id="ARBA00022679"/>
    </source>
</evidence>
<dbReference type="InterPro" id="IPR029026">
    <property type="entry name" value="tRNA_m1G_MTases_N"/>
</dbReference>
<dbReference type="PANTHER" id="PTHR43191:SF12">
    <property type="entry name" value="RRNA METHYLASE"/>
    <property type="match status" value="1"/>
</dbReference>
<dbReference type="InterPro" id="IPR029028">
    <property type="entry name" value="Alpha/beta_knot_MTases"/>
</dbReference>
<evidence type="ECO:0000313" key="4">
    <source>
        <dbReference type="EMBL" id="PRP90226.1"/>
    </source>
</evidence>
<comment type="caution">
    <text evidence="4">The sequence shown here is derived from an EMBL/GenBank/DDBJ whole genome shotgun (WGS) entry which is preliminary data.</text>
</comment>
<gene>
    <name evidence="4" type="ORF">ENSA5_66380</name>
</gene>
<accession>A0A2S9XBK1</accession>
<dbReference type="Gene3D" id="3.30.1330.30">
    <property type="match status" value="1"/>
</dbReference>
<evidence type="ECO:0000259" key="3">
    <source>
        <dbReference type="Pfam" id="PF00588"/>
    </source>
</evidence>
<keyword evidence="5" id="KW-1185">Reference proteome</keyword>
<dbReference type="RefSeq" id="WP_106395785.1">
    <property type="nucleotide sequence ID" value="NZ_PVNK01000290.1"/>
</dbReference>
<dbReference type="OrthoDB" id="9785673at2"/>
<dbReference type="CDD" id="cd18095">
    <property type="entry name" value="SpoU-like_rRNA-MTase"/>
    <property type="match status" value="1"/>
</dbReference>
<dbReference type="InterPro" id="IPR029064">
    <property type="entry name" value="Ribosomal_eL30-like_sf"/>
</dbReference>
<dbReference type="AlphaFoldDB" id="A0A2S9XBK1"/>
<dbReference type="Pfam" id="PF00588">
    <property type="entry name" value="SpoU_methylase"/>
    <property type="match status" value="1"/>
</dbReference>
<dbReference type="Proteomes" id="UP000237968">
    <property type="component" value="Unassembled WGS sequence"/>
</dbReference>
<dbReference type="GO" id="GO:0032259">
    <property type="term" value="P:methylation"/>
    <property type="evidence" value="ECO:0007669"/>
    <property type="project" value="UniProtKB-KW"/>
</dbReference>
<evidence type="ECO:0000256" key="1">
    <source>
        <dbReference type="ARBA" id="ARBA00022603"/>
    </source>
</evidence>
<name>A0A2S9XBK1_9BACT</name>
<organism evidence="4 5">
    <name type="scientific">Enhygromyxa salina</name>
    <dbReference type="NCBI Taxonomy" id="215803"/>
    <lineage>
        <taxon>Bacteria</taxon>
        <taxon>Pseudomonadati</taxon>
        <taxon>Myxococcota</taxon>
        <taxon>Polyangia</taxon>
        <taxon>Nannocystales</taxon>
        <taxon>Nannocystaceae</taxon>
        <taxon>Enhygromyxa</taxon>
    </lineage>
</organism>